<dbReference type="PROSITE" id="PS50929">
    <property type="entry name" value="ABC_TM1F"/>
    <property type="match status" value="1"/>
</dbReference>
<dbReference type="EMBL" id="HG680343">
    <property type="protein sequence ID" value="CDJ27843.1"/>
    <property type="molecule type" value="Genomic_DNA"/>
</dbReference>
<name>U6JWH1_9EIME</name>
<evidence type="ECO:0000313" key="6">
    <source>
        <dbReference type="Proteomes" id="UP000030744"/>
    </source>
</evidence>
<organism evidence="5 6">
    <name type="scientific">Eimeria mitis</name>
    <dbReference type="NCBI Taxonomy" id="44415"/>
    <lineage>
        <taxon>Eukaryota</taxon>
        <taxon>Sar</taxon>
        <taxon>Alveolata</taxon>
        <taxon>Apicomplexa</taxon>
        <taxon>Conoidasida</taxon>
        <taxon>Coccidia</taxon>
        <taxon>Eucoccidiorida</taxon>
        <taxon>Eimeriorina</taxon>
        <taxon>Eimeriidae</taxon>
        <taxon>Eimeria</taxon>
    </lineage>
</organism>
<feature type="domain" description="ABC transmembrane type-1" evidence="4">
    <location>
        <begin position="65"/>
        <end position="207"/>
    </location>
</feature>
<evidence type="ECO:0000256" key="2">
    <source>
        <dbReference type="ARBA" id="ARBA00022989"/>
    </source>
</evidence>
<keyword evidence="2" id="KW-1133">Transmembrane helix</keyword>
<gene>
    <name evidence="5" type="ORF">EMH_0035370</name>
</gene>
<dbReference type="RefSeq" id="XP_013350420.1">
    <property type="nucleotide sequence ID" value="XM_013494966.1"/>
</dbReference>
<proteinExistence type="predicted"/>
<dbReference type="Proteomes" id="UP000030744">
    <property type="component" value="Unassembled WGS sequence"/>
</dbReference>
<dbReference type="GO" id="GO:0005524">
    <property type="term" value="F:ATP binding"/>
    <property type="evidence" value="ECO:0007669"/>
    <property type="project" value="InterPro"/>
</dbReference>
<sequence>MLGQVFDCAAVLAAKGAPKEGGPQDKGPALQGASDLFLIAGGPRGGPQGAPQKSNSLLPLVLRTAAAAAVEVLGSVTRDALFTCARWRLVVAMQKRLFASLLRRPFFLGVSGCMSNGKQVVTSGAQKLLSAVVNASVGAFLMFRLSPQMTALGMLAVPCVLMGTGGAARAIGLLQNDLLANISSIATEVLANIYTVKANAAEAIELQLHACVS</sequence>
<keyword evidence="3" id="KW-0472">Membrane</keyword>
<dbReference type="GO" id="GO:0140359">
    <property type="term" value="F:ABC-type transporter activity"/>
    <property type="evidence" value="ECO:0007669"/>
    <property type="project" value="InterPro"/>
</dbReference>
<dbReference type="SUPFAM" id="SSF90123">
    <property type="entry name" value="ABC transporter transmembrane region"/>
    <property type="match status" value="1"/>
</dbReference>
<dbReference type="InterPro" id="IPR011527">
    <property type="entry name" value="ABC1_TM_dom"/>
</dbReference>
<evidence type="ECO:0000313" key="5">
    <source>
        <dbReference type="EMBL" id="CDJ27843.1"/>
    </source>
</evidence>
<dbReference type="VEuPathDB" id="ToxoDB:EMH_0035370"/>
<evidence type="ECO:0000256" key="1">
    <source>
        <dbReference type="ARBA" id="ARBA00022692"/>
    </source>
</evidence>
<evidence type="ECO:0000259" key="4">
    <source>
        <dbReference type="PROSITE" id="PS50929"/>
    </source>
</evidence>
<dbReference type="AlphaFoldDB" id="U6JWH1"/>
<keyword evidence="1" id="KW-0812">Transmembrane</keyword>
<dbReference type="GeneID" id="25378329"/>
<accession>U6JWH1</accession>
<dbReference type="Gene3D" id="1.20.1560.10">
    <property type="entry name" value="ABC transporter type 1, transmembrane domain"/>
    <property type="match status" value="1"/>
</dbReference>
<protein>
    <recommendedName>
        <fullName evidence="4">ABC transmembrane type-1 domain-containing protein</fullName>
    </recommendedName>
</protein>
<reference evidence="5" key="2">
    <citation type="submission" date="2013-10" db="EMBL/GenBank/DDBJ databases">
        <authorList>
            <person name="Aslett M."/>
        </authorList>
    </citation>
    <scope>NUCLEOTIDE SEQUENCE [LARGE SCALE GENOMIC DNA]</scope>
    <source>
        <strain evidence="5">Houghton</strain>
    </source>
</reference>
<dbReference type="InterPro" id="IPR036640">
    <property type="entry name" value="ABC1_TM_sf"/>
</dbReference>
<evidence type="ECO:0000256" key="3">
    <source>
        <dbReference type="ARBA" id="ARBA00023136"/>
    </source>
</evidence>
<dbReference type="GO" id="GO:0016020">
    <property type="term" value="C:membrane"/>
    <property type="evidence" value="ECO:0007669"/>
    <property type="project" value="InterPro"/>
</dbReference>
<dbReference type="Pfam" id="PF00664">
    <property type="entry name" value="ABC_membrane"/>
    <property type="match status" value="1"/>
</dbReference>
<keyword evidence="6" id="KW-1185">Reference proteome</keyword>
<dbReference type="OrthoDB" id="6500128at2759"/>
<reference evidence="5" key="1">
    <citation type="submission" date="2013-10" db="EMBL/GenBank/DDBJ databases">
        <title>Genomic analysis of the causative agents of coccidiosis in chickens.</title>
        <authorList>
            <person name="Reid A.J."/>
            <person name="Blake D."/>
            <person name="Billington K."/>
            <person name="Browne H."/>
            <person name="Dunn M."/>
            <person name="Hung S."/>
            <person name="Kawahara F."/>
            <person name="Miranda-Saavedra D."/>
            <person name="Mourier T."/>
            <person name="Nagra H."/>
            <person name="Otto T.D."/>
            <person name="Rawlings N."/>
            <person name="Sanchez A."/>
            <person name="Sanders M."/>
            <person name="Subramaniam C."/>
            <person name="Tay Y."/>
            <person name="Dear P."/>
            <person name="Doerig C."/>
            <person name="Gruber A."/>
            <person name="Parkinson J."/>
            <person name="Shirley M."/>
            <person name="Wan K.L."/>
            <person name="Berriman M."/>
            <person name="Tomley F."/>
            <person name="Pain A."/>
        </authorList>
    </citation>
    <scope>NUCLEOTIDE SEQUENCE [LARGE SCALE GENOMIC DNA]</scope>
    <source>
        <strain evidence="5">Houghton</strain>
    </source>
</reference>